<proteinExistence type="predicted"/>
<dbReference type="NCBIfam" id="TIGR03184">
    <property type="entry name" value="DNA_S_dndE"/>
    <property type="match status" value="1"/>
</dbReference>
<sequence>MQPPVERIRLSKTGRDQLIKLKRYTKIEQWNVLCRWGFCRSLAEPTKPSPVPIPNDSNLEITWRVFGGEMSDVFILALKQRCYQDGLGTDPDTLAQQFRLHLHRGISYLAGDPNLKRIEQLFSTLL</sequence>
<evidence type="ECO:0000313" key="1">
    <source>
        <dbReference type="EMBL" id="AFZ50928.1"/>
    </source>
</evidence>
<dbReference type="OrthoDB" id="512647at2"/>
<keyword evidence="2" id="KW-1185">Reference proteome</keyword>
<name>K9YXT5_DACS8</name>
<dbReference type="Proteomes" id="UP000010482">
    <property type="component" value="Chromosome"/>
</dbReference>
<dbReference type="RefSeq" id="WP_015229920.1">
    <property type="nucleotide sequence ID" value="NC_019780.1"/>
</dbReference>
<dbReference type="Pfam" id="PF08870">
    <property type="entry name" value="DndE"/>
    <property type="match status" value="1"/>
</dbReference>
<accession>K9YXT5</accession>
<evidence type="ECO:0000313" key="2">
    <source>
        <dbReference type="Proteomes" id="UP000010482"/>
    </source>
</evidence>
<dbReference type="EMBL" id="CP003944">
    <property type="protein sequence ID" value="AFZ50928.1"/>
    <property type="molecule type" value="Genomic_DNA"/>
</dbReference>
<dbReference type="InterPro" id="IPR038472">
    <property type="entry name" value="DndE_sf"/>
</dbReference>
<dbReference type="PATRIC" id="fig|13035.3.peg.2624"/>
<dbReference type="STRING" id="13035.Dacsa_2314"/>
<reference evidence="1" key="1">
    <citation type="submission" date="2012-04" db="EMBL/GenBank/DDBJ databases">
        <title>Finished genome of Dactylococcopsis salina PCC 8305.</title>
        <authorList>
            <consortium name="US DOE Joint Genome Institute"/>
            <person name="Gugger M."/>
            <person name="Coursin T."/>
            <person name="Rippka R."/>
            <person name="Tandeau De Marsac N."/>
            <person name="Huntemann M."/>
            <person name="Wei C.-L."/>
            <person name="Han J."/>
            <person name="Detter J.C."/>
            <person name="Han C."/>
            <person name="Tapia R."/>
            <person name="Daligault H."/>
            <person name="Chen A."/>
            <person name="Krypides N."/>
            <person name="Mavromatis K."/>
            <person name="Markowitz V."/>
            <person name="Szeto E."/>
            <person name="Ivanova N."/>
            <person name="Ovchinnikova G."/>
            <person name="Pagani I."/>
            <person name="Pati A."/>
            <person name="Goodwin L."/>
            <person name="Peters L."/>
            <person name="Pitluck S."/>
            <person name="Woyke T."/>
            <person name="Kerfeld C."/>
        </authorList>
    </citation>
    <scope>NUCLEOTIDE SEQUENCE [LARGE SCALE GENOMIC DNA]</scope>
    <source>
        <strain evidence="1">PCC 8305</strain>
    </source>
</reference>
<dbReference type="AlphaFoldDB" id="K9YXT5"/>
<dbReference type="KEGG" id="dsl:Dacsa_2314"/>
<dbReference type="InterPro" id="IPR014969">
    <property type="entry name" value="DNA_S_DndE"/>
</dbReference>
<dbReference type="eggNOG" id="ENOG50307RI">
    <property type="taxonomic scope" value="Bacteria"/>
</dbReference>
<protein>
    <submittedName>
        <fullName evidence="1">DNA sulfur modification protein DndE</fullName>
    </submittedName>
</protein>
<dbReference type="HOGENOM" id="CLU_162722_0_0_3"/>
<organism evidence="1 2">
    <name type="scientific">Dactylococcopsis salina (strain PCC 8305)</name>
    <name type="common">Myxobactron salinum</name>
    <dbReference type="NCBI Taxonomy" id="13035"/>
    <lineage>
        <taxon>Bacteria</taxon>
        <taxon>Bacillati</taxon>
        <taxon>Cyanobacteriota</taxon>
        <taxon>Cyanophyceae</taxon>
        <taxon>Nodosilineales</taxon>
        <taxon>Cymatolegaceae</taxon>
        <taxon>Dactylococcopsis</taxon>
    </lineage>
</organism>
<dbReference type="Gene3D" id="1.10.1220.160">
    <property type="entry name" value="DNA sulphur modification protein DndE"/>
    <property type="match status" value="1"/>
</dbReference>
<gene>
    <name evidence="1" type="ORF">Dacsa_2314</name>
</gene>